<name>A0A1I1YBJ0_9GAMM</name>
<dbReference type="GO" id="GO:0030572">
    <property type="term" value="F:phosphatidyltransferase activity"/>
    <property type="evidence" value="ECO:0007669"/>
    <property type="project" value="UniProtKB-ARBA"/>
</dbReference>
<dbReference type="PANTHER" id="PTHR21248">
    <property type="entry name" value="CARDIOLIPIN SYNTHASE"/>
    <property type="match status" value="1"/>
</dbReference>
<evidence type="ECO:0000259" key="3">
    <source>
        <dbReference type="PROSITE" id="PS50035"/>
    </source>
</evidence>
<dbReference type="InterPro" id="IPR001736">
    <property type="entry name" value="PLipase_D/transphosphatidylase"/>
</dbReference>
<gene>
    <name evidence="4" type="ORF">SAMN02799615_00568</name>
</gene>
<keyword evidence="5" id="KW-1185">Reference proteome</keyword>
<dbReference type="PROSITE" id="PS50035">
    <property type="entry name" value="PLD"/>
    <property type="match status" value="1"/>
</dbReference>
<keyword evidence="2" id="KW-0472">Membrane</keyword>
<dbReference type="Pfam" id="PF13091">
    <property type="entry name" value="PLDc_2"/>
    <property type="match status" value="1"/>
</dbReference>
<reference evidence="5" key="1">
    <citation type="submission" date="2016-10" db="EMBL/GenBank/DDBJ databases">
        <authorList>
            <person name="Varghese N."/>
            <person name="Submissions S."/>
        </authorList>
    </citation>
    <scope>NUCLEOTIDE SEQUENCE [LARGE SCALE GENOMIC DNA]</scope>
    <source>
        <strain evidence="5">UNC178MFTsu3.1</strain>
    </source>
</reference>
<dbReference type="Gene3D" id="3.30.870.10">
    <property type="entry name" value="Endonuclease Chain A"/>
    <property type="match status" value="2"/>
</dbReference>
<organism evidence="4 5">
    <name type="scientific">Dyella marensis</name>
    <dbReference type="NCBI Taxonomy" id="500610"/>
    <lineage>
        <taxon>Bacteria</taxon>
        <taxon>Pseudomonadati</taxon>
        <taxon>Pseudomonadota</taxon>
        <taxon>Gammaproteobacteria</taxon>
        <taxon>Lysobacterales</taxon>
        <taxon>Rhodanobacteraceae</taxon>
        <taxon>Dyella</taxon>
    </lineage>
</organism>
<proteinExistence type="predicted"/>
<evidence type="ECO:0000313" key="5">
    <source>
        <dbReference type="Proteomes" id="UP000199477"/>
    </source>
</evidence>
<dbReference type="EMBL" id="FONH01000001">
    <property type="protein sequence ID" value="SFE16967.1"/>
    <property type="molecule type" value="Genomic_DNA"/>
</dbReference>
<dbReference type="PANTHER" id="PTHR21248:SF22">
    <property type="entry name" value="PHOSPHOLIPASE D"/>
    <property type="match status" value="1"/>
</dbReference>
<sequence>MPYTAGMNFAASPTSPTRRLAEQALSRAAGAPLLPGNRIDLLIDAAVHFETWLAAIRGARQRVLLENYIIRDDEIGRAFRDALVERAKDGVTVAVVYDWIGCLGQSRASFWAPLRAAGGQVRTFNPPQLGQPFGWISRDHRKLLVVDGEVGFLSGVCISQKWLGDPARGIAPWRDTGVALHGPAVAELELAFAQSWSSIGEPLPEFPPVAIQPAGEVALRVIATQPSTAGMYRMDQLIAAMARRTLWLTDAYFVGVAPYVQALASAARDGVDVRLLVPGSSDIPVVAGMSRSGYRPLLKAGIRVFEWNGSMLHAKTAVADSQWARVGSSNLNIASWLSNREIDVAVEDAAFAQQLAAQYEQDLANATEIVLTPRPNRPHRDRVSASARPSRTGRMGGSSSRAAAGALRIANTMGAALTDRRVLGDTETGPLLSGTAALLVLAAVAILWPAVVGWPIAVLALWFALNFGIRGWRARRKHQRRISATEEPDA</sequence>
<dbReference type="RefSeq" id="WP_026634564.1">
    <property type="nucleotide sequence ID" value="NZ_FONH01000001.1"/>
</dbReference>
<dbReference type="AlphaFoldDB" id="A0A1I1YBJ0"/>
<evidence type="ECO:0000313" key="4">
    <source>
        <dbReference type="EMBL" id="SFE16967.1"/>
    </source>
</evidence>
<feature type="region of interest" description="Disordered" evidence="1">
    <location>
        <begin position="374"/>
        <end position="399"/>
    </location>
</feature>
<feature type="compositionally biased region" description="Low complexity" evidence="1">
    <location>
        <begin position="388"/>
        <end position="399"/>
    </location>
</feature>
<feature type="domain" description="PLD phosphodiesterase" evidence="3">
    <location>
        <begin position="308"/>
        <end position="335"/>
    </location>
</feature>
<dbReference type="InterPro" id="IPR025202">
    <property type="entry name" value="PLD-like_dom"/>
</dbReference>
<dbReference type="Proteomes" id="UP000199477">
    <property type="component" value="Unassembled WGS sequence"/>
</dbReference>
<evidence type="ECO:0000256" key="1">
    <source>
        <dbReference type="SAM" id="MobiDB-lite"/>
    </source>
</evidence>
<accession>A0A1I1YBJ0</accession>
<keyword evidence="2" id="KW-0812">Transmembrane</keyword>
<dbReference type="CDD" id="cd09159">
    <property type="entry name" value="PLDc_ybhO_like_2"/>
    <property type="match status" value="1"/>
</dbReference>
<feature type="transmembrane region" description="Helical" evidence="2">
    <location>
        <begin position="454"/>
        <end position="472"/>
    </location>
</feature>
<dbReference type="STRING" id="500610.SAMN02799615_00568"/>
<dbReference type="SUPFAM" id="SSF56024">
    <property type="entry name" value="Phospholipase D/nuclease"/>
    <property type="match status" value="2"/>
</dbReference>
<evidence type="ECO:0000256" key="2">
    <source>
        <dbReference type="SAM" id="Phobius"/>
    </source>
</evidence>
<dbReference type="GO" id="GO:0032049">
    <property type="term" value="P:cardiolipin biosynthetic process"/>
    <property type="evidence" value="ECO:0007669"/>
    <property type="project" value="UniProtKB-ARBA"/>
</dbReference>
<keyword evidence="2" id="KW-1133">Transmembrane helix</keyword>
<protein>
    <submittedName>
        <fullName evidence="4">Phosphatidylserine/phosphatidylglycerophosphate/cardiolipin synthase</fullName>
    </submittedName>
</protein>
<dbReference type="CDD" id="cd09110">
    <property type="entry name" value="PLDc_CLS_1"/>
    <property type="match status" value="1"/>
</dbReference>